<feature type="domain" description="FERM" evidence="1">
    <location>
        <begin position="1"/>
        <end position="121"/>
    </location>
</feature>
<dbReference type="Proteomes" id="UP000838756">
    <property type="component" value="Unassembled WGS sequence"/>
</dbReference>
<dbReference type="SUPFAM" id="SSF47031">
    <property type="entry name" value="Second domain of FERM"/>
    <property type="match status" value="1"/>
</dbReference>
<dbReference type="PANTHER" id="PTHR23280">
    <property type="entry name" value="4.1 G PROTEIN"/>
    <property type="match status" value="1"/>
</dbReference>
<dbReference type="PROSITE" id="PS50057">
    <property type="entry name" value="FERM_3"/>
    <property type="match status" value="1"/>
</dbReference>
<name>A0A8S4QMP4_9NEOP</name>
<dbReference type="GO" id="GO:0005856">
    <property type="term" value="C:cytoskeleton"/>
    <property type="evidence" value="ECO:0007669"/>
    <property type="project" value="TreeGrafter"/>
</dbReference>
<evidence type="ECO:0000313" key="2">
    <source>
        <dbReference type="EMBL" id="CAH2216356.1"/>
    </source>
</evidence>
<evidence type="ECO:0000313" key="3">
    <source>
        <dbReference type="Proteomes" id="UP000838756"/>
    </source>
</evidence>
<dbReference type="Gene3D" id="1.20.80.10">
    <property type="match status" value="1"/>
</dbReference>
<feature type="non-terminal residue" evidence="2">
    <location>
        <position position="1"/>
    </location>
</feature>
<dbReference type="Pfam" id="PF00373">
    <property type="entry name" value="FERM_M"/>
    <property type="match status" value="1"/>
</dbReference>
<dbReference type="InterPro" id="IPR000299">
    <property type="entry name" value="FERM_domain"/>
</dbReference>
<sequence length="121" mass="13890">MNASPEIGDYNATEHQPNYLSELCLIPKQTAEDERRIRELHKLHRGQSPADAEANFLEHAKRLDCYGVESHPAKDYHGKDIFIGVTSIGIVVFQNSTRVNTFSWSKIVKISFKKKQFFIQL</sequence>
<dbReference type="EMBL" id="CAKXAJ010015149">
    <property type="protein sequence ID" value="CAH2216356.1"/>
    <property type="molecule type" value="Genomic_DNA"/>
</dbReference>
<dbReference type="GO" id="GO:0031032">
    <property type="term" value="P:actomyosin structure organization"/>
    <property type="evidence" value="ECO:0007669"/>
    <property type="project" value="TreeGrafter"/>
</dbReference>
<dbReference type="Pfam" id="PF09380">
    <property type="entry name" value="FERM_C"/>
    <property type="match status" value="1"/>
</dbReference>
<keyword evidence="3" id="KW-1185">Reference proteome</keyword>
<proteinExistence type="predicted"/>
<reference evidence="2" key="1">
    <citation type="submission" date="2022-03" db="EMBL/GenBank/DDBJ databases">
        <authorList>
            <person name="Lindestad O."/>
        </authorList>
    </citation>
    <scope>NUCLEOTIDE SEQUENCE</scope>
</reference>
<dbReference type="CDD" id="cd14473">
    <property type="entry name" value="FERM_B-lobe"/>
    <property type="match status" value="1"/>
</dbReference>
<dbReference type="AlphaFoldDB" id="A0A8S4QMP4"/>
<dbReference type="InterPro" id="IPR018980">
    <property type="entry name" value="FERM_PH-like_C"/>
</dbReference>
<dbReference type="Gene3D" id="2.30.29.30">
    <property type="entry name" value="Pleckstrin-homology domain (PH domain)/Phosphotyrosine-binding domain (PTB)"/>
    <property type="match status" value="1"/>
</dbReference>
<dbReference type="InterPro" id="IPR019748">
    <property type="entry name" value="FERM_central"/>
</dbReference>
<gene>
    <name evidence="2" type="primary">jg7418</name>
    <name evidence="2" type="ORF">PAEG_LOCUS4406</name>
</gene>
<dbReference type="SUPFAM" id="SSF50729">
    <property type="entry name" value="PH domain-like"/>
    <property type="match status" value="1"/>
</dbReference>
<accession>A0A8S4QMP4</accession>
<evidence type="ECO:0000259" key="1">
    <source>
        <dbReference type="PROSITE" id="PS50057"/>
    </source>
</evidence>
<dbReference type="PROSITE" id="PS00661">
    <property type="entry name" value="FERM_2"/>
    <property type="match status" value="1"/>
</dbReference>
<dbReference type="InterPro" id="IPR019747">
    <property type="entry name" value="FERM_CS"/>
</dbReference>
<dbReference type="InterPro" id="IPR014352">
    <property type="entry name" value="FERM/acyl-CoA-bd_prot_sf"/>
</dbReference>
<protein>
    <submittedName>
        <fullName evidence="2">Jg7418 protein</fullName>
    </submittedName>
</protein>
<dbReference type="PANTHER" id="PTHR23280:SF27">
    <property type="entry name" value="TYROSINE-PROTEIN PHOSPHATASE NON-RECEPTOR TYPE"/>
    <property type="match status" value="1"/>
</dbReference>
<comment type="caution">
    <text evidence="2">The sequence shown here is derived from an EMBL/GenBank/DDBJ whole genome shotgun (WGS) entry which is preliminary data.</text>
</comment>
<dbReference type="InterPro" id="IPR011993">
    <property type="entry name" value="PH-like_dom_sf"/>
</dbReference>
<dbReference type="InterPro" id="IPR035963">
    <property type="entry name" value="FERM_2"/>
</dbReference>
<dbReference type="OrthoDB" id="5854685at2759"/>
<organism evidence="2 3">
    <name type="scientific">Pararge aegeria aegeria</name>
    <dbReference type="NCBI Taxonomy" id="348720"/>
    <lineage>
        <taxon>Eukaryota</taxon>
        <taxon>Metazoa</taxon>
        <taxon>Ecdysozoa</taxon>
        <taxon>Arthropoda</taxon>
        <taxon>Hexapoda</taxon>
        <taxon>Insecta</taxon>
        <taxon>Pterygota</taxon>
        <taxon>Neoptera</taxon>
        <taxon>Endopterygota</taxon>
        <taxon>Lepidoptera</taxon>
        <taxon>Glossata</taxon>
        <taxon>Ditrysia</taxon>
        <taxon>Papilionoidea</taxon>
        <taxon>Nymphalidae</taxon>
        <taxon>Satyrinae</taxon>
        <taxon>Satyrini</taxon>
        <taxon>Parargina</taxon>
        <taxon>Pararge</taxon>
    </lineage>
</organism>